<evidence type="ECO:0000256" key="4">
    <source>
        <dbReference type="ARBA" id="ARBA00022679"/>
    </source>
</evidence>
<dbReference type="InterPro" id="IPR038107">
    <property type="entry name" value="Glycos_transf_N_sf"/>
</dbReference>
<dbReference type="InterPro" id="IPR007507">
    <property type="entry name" value="Glycos_transf_N"/>
</dbReference>
<evidence type="ECO:0000256" key="3">
    <source>
        <dbReference type="ARBA" id="ARBA00019077"/>
    </source>
</evidence>
<dbReference type="InterPro" id="IPR039901">
    <property type="entry name" value="Kdotransferase"/>
</dbReference>
<evidence type="ECO:0000256" key="6">
    <source>
        <dbReference type="ARBA" id="ARBA00049183"/>
    </source>
</evidence>
<dbReference type="EC" id="2.4.99.12" evidence="2 7"/>
<dbReference type="Gene3D" id="3.40.50.2000">
    <property type="entry name" value="Glycogen Phosphorylase B"/>
    <property type="match status" value="1"/>
</dbReference>
<evidence type="ECO:0000259" key="8">
    <source>
        <dbReference type="Pfam" id="PF04413"/>
    </source>
</evidence>
<dbReference type="PANTHER" id="PTHR42755:SF1">
    <property type="entry name" value="3-DEOXY-D-MANNO-OCTULOSONIC ACID TRANSFERASE, MITOCHONDRIAL-RELATED"/>
    <property type="match status" value="1"/>
</dbReference>
<reference evidence="9 10" key="1">
    <citation type="submission" date="2019-02" db="EMBL/GenBank/DDBJ databases">
        <title>Halieaceae_genomes.</title>
        <authorList>
            <person name="Li S.-H."/>
        </authorList>
    </citation>
    <scope>NUCLEOTIDE SEQUENCE [LARGE SCALE GENOMIC DNA]</scope>
    <source>
        <strain evidence="9 10">JH123</strain>
    </source>
</reference>
<dbReference type="Proteomes" id="UP001317963">
    <property type="component" value="Chromosome"/>
</dbReference>
<comment type="subcellular location">
    <subcellularLocation>
        <location evidence="7">Cell membrane</location>
    </subcellularLocation>
</comment>
<dbReference type="GO" id="GO:0016740">
    <property type="term" value="F:transferase activity"/>
    <property type="evidence" value="ECO:0007669"/>
    <property type="project" value="UniProtKB-KW"/>
</dbReference>
<comment type="catalytic activity">
    <reaction evidence="6 7">
        <text>lipid IVA (E. coli) + CMP-3-deoxy-beta-D-manno-octulosonate = alpha-Kdo-(2-&gt;6)-lipid IVA (E. coli) + CMP + H(+)</text>
        <dbReference type="Rhea" id="RHEA:28066"/>
        <dbReference type="ChEBI" id="CHEBI:15378"/>
        <dbReference type="ChEBI" id="CHEBI:58603"/>
        <dbReference type="ChEBI" id="CHEBI:60364"/>
        <dbReference type="ChEBI" id="CHEBI:60377"/>
        <dbReference type="ChEBI" id="CHEBI:85987"/>
        <dbReference type="EC" id="2.4.99.12"/>
    </reaction>
</comment>
<keyword evidence="4 7" id="KW-0808">Transferase</keyword>
<accession>A0ABY6Q3E6</accession>
<comment type="pathway">
    <text evidence="1 7">Bacterial outer membrane biogenesis; LPS core biosynthesis.</text>
</comment>
<evidence type="ECO:0000313" key="9">
    <source>
        <dbReference type="EMBL" id="UZP73767.1"/>
    </source>
</evidence>
<evidence type="ECO:0000256" key="2">
    <source>
        <dbReference type="ARBA" id="ARBA00012621"/>
    </source>
</evidence>
<keyword evidence="7" id="KW-0448">Lipopolysaccharide biosynthesis</keyword>
<keyword evidence="7" id="KW-1003">Cell membrane</keyword>
<dbReference type="Gene3D" id="3.40.50.11720">
    <property type="entry name" value="3-Deoxy-D-manno-octulosonic-acid transferase, N-terminal domain"/>
    <property type="match status" value="1"/>
</dbReference>
<protein>
    <recommendedName>
        <fullName evidence="3 7">3-deoxy-D-manno-octulosonic acid transferase</fullName>
        <shortName evidence="7">Kdo transferase</shortName>
        <ecNumber evidence="2 7">2.4.99.12</ecNumber>
    </recommendedName>
    <alternativeName>
        <fullName evidence="5 7">Lipid IV(A) 3-deoxy-D-manno-octulosonic acid transferase</fullName>
    </alternativeName>
</protein>
<dbReference type="Pfam" id="PF04413">
    <property type="entry name" value="Glycos_transf_N"/>
    <property type="match status" value="1"/>
</dbReference>
<feature type="transmembrane region" description="Helical" evidence="7">
    <location>
        <begin position="20"/>
        <end position="48"/>
    </location>
</feature>
<dbReference type="EMBL" id="CP036501">
    <property type="protein sequence ID" value="UZP73767.1"/>
    <property type="molecule type" value="Genomic_DNA"/>
</dbReference>
<keyword evidence="7" id="KW-1133">Transmembrane helix</keyword>
<keyword evidence="7" id="KW-0472">Membrane</keyword>
<dbReference type="PANTHER" id="PTHR42755">
    <property type="entry name" value="3-DEOXY-MANNO-OCTULOSONATE CYTIDYLYLTRANSFERASE"/>
    <property type="match status" value="1"/>
</dbReference>
<evidence type="ECO:0000256" key="1">
    <source>
        <dbReference type="ARBA" id="ARBA00004713"/>
    </source>
</evidence>
<evidence type="ECO:0000256" key="5">
    <source>
        <dbReference type="ARBA" id="ARBA00031445"/>
    </source>
</evidence>
<comment type="similarity">
    <text evidence="7">Belongs to the glycosyltransferase group 1 family.</text>
</comment>
<sequence>MVGSTKSVSIWRNDRILEPSSLFIIMARLFYSLLISLLSPLFVLRLLVKSVSEPGYRRQWWRRFALGLPSRIRSGDGLIWVHAVSVGELLAVAPLVERILLEWPDKAVLITNTTPTGSEQTQKLFGSRVEHTWFPFDTPLVTGAFLRHWQPQLIVMVETEIWPNVMASARDQGVPVALVNARLSARSARGYARLGRFTRDTLAGFSLIAAQSKSDDRRFRRIGAEPEAMHVVGSIKFDIDLAARRSQLEVIAEELGRDIKSRPLWAAASTHPGEEQLVIDAYQALSERGLSTRLLLAPRHPSRTGDIIKLLAKAGLKYQKRSDNLPVTIETDVLLIDTLGELSAFLGLADAAFIGGSLVPRGGHNPIEAAAWGCAVITGPHVINFATIVRDMERGGAIRVVTDQHELADRLASVWENEGQDSEARRARSFIETRRGATRRQLDLLKGLL</sequence>
<dbReference type="SUPFAM" id="SSF53756">
    <property type="entry name" value="UDP-Glycosyltransferase/glycogen phosphorylase"/>
    <property type="match status" value="1"/>
</dbReference>
<comment type="function">
    <text evidence="7">Involved in lipopolysaccharide (LPS) biosynthesis. Catalyzes the transfer of 3-deoxy-D-manno-octulosonate (Kdo) residue(s) from CMP-Kdo to lipid IV(A), the tetraacyldisaccharide-1,4'-bisphosphate precursor of lipid A.</text>
</comment>
<keyword evidence="7" id="KW-0812">Transmembrane</keyword>
<proteinExistence type="inferred from homology"/>
<keyword evidence="10" id="KW-1185">Reference proteome</keyword>
<organism evidence="9 10">
    <name type="scientific">Candidatus Paraluminiphilus aquimaris</name>
    <dbReference type="NCBI Taxonomy" id="2518994"/>
    <lineage>
        <taxon>Bacteria</taxon>
        <taxon>Pseudomonadati</taxon>
        <taxon>Pseudomonadota</taxon>
        <taxon>Gammaproteobacteria</taxon>
        <taxon>Cellvibrionales</taxon>
        <taxon>Halieaceae</taxon>
        <taxon>Candidatus Paraluminiphilus</taxon>
    </lineage>
</organism>
<feature type="domain" description="3-deoxy-D-manno-octulosonic-acid transferase N-terminal" evidence="8">
    <location>
        <begin position="59"/>
        <end position="239"/>
    </location>
</feature>
<evidence type="ECO:0000313" key="10">
    <source>
        <dbReference type="Proteomes" id="UP001317963"/>
    </source>
</evidence>
<gene>
    <name evidence="9" type="ORF">E0F26_02985</name>
</gene>
<name>A0ABY6Q3E6_9GAMM</name>
<evidence type="ECO:0000256" key="7">
    <source>
        <dbReference type="RuleBase" id="RU365103"/>
    </source>
</evidence>